<feature type="signal peptide" evidence="1">
    <location>
        <begin position="1"/>
        <end position="21"/>
    </location>
</feature>
<keyword evidence="1" id="KW-0732">Signal</keyword>
<proteinExistence type="predicted"/>
<sequence length="247" mass="27306">MLPRKITALLLLALTTASLSAQNPPAQKPVNPDQLPGLPSPKENDIMCRCVSTFLPGKNETFFFKIDDTYHEVSLTGEGMSLPFPVRGSTTFTLYKKTPAGEDAPPYTPVVEQALSGDGKDFLVFLSRKNDKAPMKSKSVNLNTSSYPANNIYLFNESPAALGLQVNTSKAVVKPFESFNYKFQNTDRDTYTSAKIVMRYKGENKVMASKRLRLVPGRRIILVAFPSKARTQLGATPLRLIITQDQP</sequence>
<reference evidence="2" key="1">
    <citation type="submission" date="2024-07" db="EMBL/GenBank/DDBJ databases">
        <title>Complete genome sequence of Verrucomicrobiaceae bacterium NT6N.</title>
        <authorList>
            <person name="Huang C."/>
            <person name="Takami H."/>
            <person name="Hamasaki K."/>
        </authorList>
    </citation>
    <scope>NUCLEOTIDE SEQUENCE</scope>
    <source>
        <strain evidence="2">NT6N</strain>
    </source>
</reference>
<evidence type="ECO:0000256" key="1">
    <source>
        <dbReference type="SAM" id="SignalP"/>
    </source>
</evidence>
<gene>
    <name evidence="2" type="ORF">NT6N_28380</name>
</gene>
<name>A0AAT9FPC8_9BACT</name>
<evidence type="ECO:0000313" key="2">
    <source>
        <dbReference type="EMBL" id="BDS07798.1"/>
    </source>
</evidence>
<feature type="chain" id="PRO_5043871221" description="DUF4397 domain-containing protein" evidence="1">
    <location>
        <begin position="22"/>
        <end position="247"/>
    </location>
</feature>
<protein>
    <recommendedName>
        <fullName evidence="3">DUF4397 domain-containing protein</fullName>
    </recommendedName>
</protein>
<dbReference type="KEGG" id="osu:NT6N_28380"/>
<dbReference type="AlphaFoldDB" id="A0AAT9FPC8"/>
<evidence type="ECO:0008006" key="3">
    <source>
        <dbReference type="Google" id="ProtNLM"/>
    </source>
</evidence>
<accession>A0AAT9FPC8</accession>
<organism evidence="2">
    <name type="scientific">Oceaniferula spumae</name>
    <dbReference type="NCBI Taxonomy" id="2979115"/>
    <lineage>
        <taxon>Bacteria</taxon>
        <taxon>Pseudomonadati</taxon>
        <taxon>Verrucomicrobiota</taxon>
        <taxon>Verrucomicrobiia</taxon>
        <taxon>Verrucomicrobiales</taxon>
        <taxon>Verrucomicrobiaceae</taxon>
        <taxon>Oceaniferula</taxon>
    </lineage>
</organism>
<dbReference type="EMBL" id="AP026866">
    <property type="protein sequence ID" value="BDS07798.1"/>
    <property type="molecule type" value="Genomic_DNA"/>
</dbReference>